<reference evidence="4" key="2">
    <citation type="submission" date="2020-09" db="EMBL/GenBank/DDBJ databases">
        <title>Reference genome assembly for Australian Ascochyta lentis isolate Al4.</title>
        <authorList>
            <person name="Lee R.C."/>
            <person name="Farfan-Caceres L.M."/>
            <person name="Debler J.W."/>
            <person name="Williams A.H."/>
            <person name="Henares B.M."/>
        </authorList>
    </citation>
    <scope>NUCLEOTIDE SEQUENCE</scope>
    <source>
        <strain evidence="4">Al4</strain>
    </source>
</reference>
<dbReference type="PANTHER" id="PTHR47966">
    <property type="entry name" value="BETA-SITE APP-CLEAVING ENZYME, ISOFORM A-RELATED"/>
    <property type="match status" value="1"/>
</dbReference>
<evidence type="ECO:0000256" key="1">
    <source>
        <dbReference type="ARBA" id="ARBA00007447"/>
    </source>
</evidence>
<proteinExistence type="inferred from homology"/>
<gene>
    <name evidence="4" type="ORF">EKO04_011314</name>
</gene>
<name>A0A8H7MF07_9PLEO</name>
<protein>
    <recommendedName>
        <fullName evidence="3">Peptidase A1 domain-containing protein</fullName>
    </recommendedName>
</protein>
<comment type="caution">
    <text evidence="4">The sequence shown here is derived from an EMBL/GenBank/DDBJ whole genome shotgun (WGS) entry which is preliminary data.</text>
</comment>
<dbReference type="InterPro" id="IPR033121">
    <property type="entry name" value="PEPTIDASE_A1"/>
</dbReference>
<evidence type="ECO:0000256" key="2">
    <source>
        <dbReference type="SAM" id="Phobius"/>
    </source>
</evidence>
<evidence type="ECO:0000313" key="5">
    <source>
        <dbReference type="Proteomes" id="UP000651452"/>
    </source>
</evidence>
<dbReference type="OrthoDB" id="4074350at2759"/>
<feature type="transmembrane region" description="Helical" evidence="2">
    <location>
        <begin position="403"/>
        <end position="426"/>
    </location>
</feature>
<dbReference type="Gene3D" id="2.40.70.10">
    <property type="entry name" value="Acid Proteases"/>
    <property type="match status" value="2"/>
</dbReference>
<reference evidence="4" key="1">
    <citation type="submission" date="2018-12" db="EMBL/GenBank/DDBJ databases">
        <authorList>
            <person name="Syme R.A."/>
            <person name="Farfan-Caceres L."/>
            <person name="Lichtenzveig J."/>
        </authorList>
    </citation>
    <scope>NUCLEOTIDE SEQUENCE</scope>
    <source>
        <strain evidence="4">Al4</strain>
    </source>
</reference>
<dbReference type="GO" id="GO:0000324">
    <property type="term" value="C:fungal-type vacuole"/>
    <property type="evidence" value="ECO:0007669"/>
    <property type="project" value="TreeGrafter"/>
</dbReference>
<organism evidence="4 5">
    <name type="scientific">Ascochyta lentis</name>
    <dbReference type="NCBI Taxonomy" id="205686"/>
    <lineage>
        <taxon>Eukaryota</taxon>
        <taxon>Fungi</taxon>
        <taxon>Dikarya</taxon>
        <taxon>Ascomycota</taxon>
        <taxon>Pezizomycotina</taxon>
        <taxon>Dothideomycetes</taxon>
        <taxon>Pleosporomycetidae</taxon>
        <taxon>Pleosporales</taxon>
        <taxon>Pleosporineae</taxon>
        <taxon>Didymellaceae</taxon>
        <taxon>Ascochyta</taxon>
    </lineage>
</organism>
<feature type="domain" description="Peptidase A1" evidence="3">
    <location>
        <begin position="23"/>
        <end position="369"/>
    </location>
</feature>
<accession>A0A8H7MF07</accession>
<evidence type="ECO:0000313" key="4">
    <source>
        <dbReference type="EMBL" id="KAF9690742.1"/>
    </source>
</evidence>
<dbReference type="PANTHER" id="PTHR47966:SF51">
    <property type="entry name" value="BETA-SITE APP-CLEAVING ENZYME, ISOFORM A-RELATED"/>
    <property type="match status" value="1"/>
</dbReference>
<keyword evidence="2" id="KW-1133">Transmembrane helix</keyword>
<dbReference type="EMBL" id="RZGK01000023">
    <property type="protein sequence ID" value="KAF9690742.1"/>
    <property type="molecule type" value="Genomic_DNA"/>
</dbReference>
<dbReference type="Proteomes" id="UP000651452">
    <property type="component" value="Unassembled WGS sequence"/>
</dbReference>
<dbReference type="SUPFAM" id="SSF50630">
    <property type="entry name" value="Acid proteases"/>
    <property type="match status" value="1"/>
</dbReference>
<dbReference type="PROSITE" id="PS51767">
    <property type="entry name" value="PEPTIDASE_A1"/>
    <property type="match status" value="1"/>
</dbReference>
<dbReference type="InterPro" id="IPR001461">
    <property type="entry name" value="Aspartic_peptidase_A1"/>
</dbReference>
<dbReference type="GO" id="GO:0004190">
    <property type="term" value="F:aspartic-type endopeptidase activity"/>
    <property type="evidence" value="ECO:0007669"/>
    <property type="project" value="InterPro"/>
</dbReference>
<keyword evidence="2" id="KW-0472">Membrane</keyword>
<sequence length="489" mass="53846">MSTPSPLVFSPSQHWQGHDGNWSSFVVRVGTPEQNFRVLPSPATGEVILPDFRGCQPSTGDRYKCAELRGVFDTNGLLGFQSNVSETWQDIGIFGADLEEYLGYTANASYGHDNVGLMMQNSGGPTLTNQVVGSLKKRPFFVGFFGLSPNPSNFSNFNDPQRSYLATLKDEQHIPSLAYGYSAESPKVFGSLTLGGYDEKRLIPNTVTFPFDKYDEQPARVKLQQVTTKNTLNGSVTILHDQIDINIDFTMPYLWLPPDTCDTIATHFSLTHDNASGLYLVDDATHNELMARNPVLTFVFGDGATSAETVSIVVPYAAFDLQASWPLFNDTKNYFPIRRGNSSQLSLGRAFMQEAYVVVDFERGNLSLHQAAFPAGNEQMIVPILADVVSSERGIHGLRRSDIAGIATGSAVLVALVVVLSLLLYFRRKRSHVEEQPKLEQWSSSENTHATAELAENKVVRMQLMSTEVLELRGSAIGEAGGRARSELE</sequence>
<keyword evidence="5" id="KW-1185">Reference proteome</keyword>
<keyword evidence="2" id="KW-0812">Transmembrane</keyword>
<evidence type="ECO:0000259" key="3">
    <source>
        <dbReference type="PROSITE" id="PS51767"/>
    </source>
</evidence>
<dbReference type="GO" id="GO:0006508">
    <property type="term" value="P:proteolysis"/>
    <property type="evidence" value="ECO:0007669"/>
    <property type="project" value="InterPro"/>
</dbReference>
<comment type="similarity">
    <text evidence="1">Belongs to the peptidase A1 family.</text>
</comment>
<dbReference type="AlphaFoldDB" id="A0A8H7MF07"/>
<dbReference type="Pfam" id="PF00026">
    <property type="entry name" value="Asp"/>
    <property type="match status" value="1"/>
</dbReference>
<dbReference type="InterPro" id="IPR021109">
    <property type="entry name" value="Peptidase_aspartic_dom_sf"/>
</dbReference>